<dbReference type="Pfam" id="PF03413">
    <property type="entry name" value="PepSY"/>
    <property type="match status" value="2"/>
</dbReference>
<reference evidence="4" key="1">
    <citation type="journal article" date="2019" name="Int. J. Syst. Evol. Microbiol.">
        <title>The Global Catalogue of Microorganisms (GCM) 10K type strain sequencing project: providing services to taxonomists for standard genome sequencing and annotation.</title>
        <authorList>
            <consortium name="The Broad Institute Genomics Platform"/>
            <consortium name="The Broad Institute Genome Sequencing Center for Infectious Disease"/>
            <person name="Wu L."/>
            <person name="Ma J."/>
        </authorList>
    </citation>
    <scope>NUCLEOTIDE SEQUENCE [LARGE SCALE GENOMIC DNA]</scope>
    <source>
        <strain evidence="4">KCTC 42644</strain>
    </source>
</reference>
<dbReference type="Proteomes" id="UP001595615">
    <property type="component" value="Unassembled WGS sequence"/>
</dbReference>
<feature type="domain" description="PepSY" evidence="2">
    <location>
        <begin position="30"/>
        <end position="85"/>
    </location>
</feature>
<dbReference type="InterPro" id="IPR025711">
    <property type="entry name" value="PepSY"/>
</dbReference>
<dbReference type="Gene3D" id="3.10.450.40">
    <property type="match status" value="2"/>
</dbReference>
<organism evidence="3 4">
    <name type="scientific">Sphingoaurantiacus capsulatus</name>
    <dbReference type="NCBI Taxonomy" id="1771310"/>
    <lineage>
        <taxon>Bacteria</taxon>
        <taxon>Pseudomonadati</taxon>
        <taxon>Pseudomonadota</taxon>
        <taxon>Alphaproteobacteria</taxon>
        <taxon>Sphingomonadales</taxon>
        <taxon>Sphingosinicellaceae</taxon>
        <taxon>Sphingoaurantiacus</taxon>
    </lineage>
</organism>
<accession>A0ABV7X7U2</accession>
<dbReference type="RefSeq" id="WP_380858573.1">
    <property type="nucleotide sequence ID" value="NZ_JBHRXV010000004.1"/>
</dbReference>
<evidence type="ECO:0000313" key="4">
    <source>
        <dbReference type="Proteomes" id="UP001595615"/>
    </source>
</evidence>
<evidence type="ECO:0000256" key="1">
    <source>
        <dbReference type="SAM" id="SignalP"/>
    </source>
</evidence>
<evidence type="ECO:0000313" key="3">
    <source>
        <dbReference type="EMBL" id="MFC3712186.1"/>
    </source>
</evidence>
<keyword evidence="1" id="KW-0732">Signal</keyword>
<protein>
    <submittedName>
        <fullName evidence="3">PepSY domain-containing protein</fullName>
    </submittedName>
</protein>
<name>A0ABV7X7U2_9SPHN</name>
<sequence>MTKFIPAAAALLLAGTAIAATAQPLPAEPIGIARAVAIAEKGLSARALEAELEHEKGQLFYEIELVRGGALYEARVDATNGKLLSSGKKRMESLWASWFAKEKLSKAPRPLSASLAALEAETGGKVEEVGFDIEKGRAVYEVELTTAAGTAEIALDPATGKRLPSIYAD</sequence>
<feature type="signal peptide" evidence="1">
    <location>
        <begin position="1"/>
        <end position="19"/>
    </location>
</feature>
<comment type="caution">
    <text evidence="3">The sequence shown here is derived from an EMBL/GenBank/DDBJ whole genome shotgun (WGS) entry which is preliminary data.</text>
</comment>
<gene>
    <name evidence="3" type="ORF">ACFOMD_06375</name>
</gene>
<keyword evidence="4" id="KW-1185">Reference proteome</keyword>
<feature type="chain" id="PRO_5046870646" evidence="1">
    <location>
        <begin position="20"/>
        <end position="169"/>
    </location>
</feature>
<dbReference type="EMBL" id="JBHRXV010000004">
    <property type="protein sequence ID" value="MFC3712186.1"/>
    <property type="molecule type" value="Genomic_DNA"/>
</dbReference>
<proteinExistence type="predicted"/>
<feature type="domain" description="PepSY" evidence="2">
    <location>
        <begin position="116"/>
        <end position="161"/>
    </location>
</feature>
<evidence type="ECO:0000259" key="2">
    <source>
        <dbReference type="Pfam" id="PF03413"/>
    </source>
</evidence>